<name>A0ABX7ICK1_9BACT</name>
<protein>
    <submittedName>
        <fullName evidence="2">YsnF/AvaK domain-containing protein</fullName>
    </submittedName>
</protein>
<dbReference type="Pfam" id="PF09557">
    <property type="entry name" value="DUF2382"/>
    <property type="match status" value="1"/>
</dbReference>
<reference evidence="2 3" key="1">
    <citation type="submission" date="2020-06" db="EMBL/GenBank/DDBJ databases">
        <title>Dyadobacter sandarakinus sp. nov., isolated from the soil of the Arctic Yellow River Station.</title>
        <authorList>
            <person name="Zhang Y."/>
            <person name="Peng F."/>
        </authorList>
    </citation>
    <scope>NUCLEOTIDE SEQUENCE [LARGE SCALE GENOMIC DNA]</scope>
    <source>
        <strain evidence="2 3">Q3-56</strain>
    </source>
</reference>
<sequence>MSNTVVGIFEYEREAQQARDFLLASGFSDSHVDIKTASYKSDATTTDEDHDVVDRIGNFFRDLFDSDEEEANRYTTAGRRGTIVTVHAATAYEAENAAQILDQYGAIDLNQNDGLGSSSHGVADLPSASQPYTDVTTTSQSLTDLPVIPEVTGEESASLPVIEEELQVGKREIETGGVRLRSRIVERPVQESIRLRQEQVTVNRTPVDRVASESDFGTFQEGTIEMREYAEVPVVDKEARVVEEISLSKTVEEREEVIHETLRNTEVDVENLTDEERLRRSRLDL</sequence>
<evidence type="ECO:0000313" key="3">
    <source>
        <dbReference type="Proteomes" id="UP000612680"/>
    </source>
</evidence>
<dbReference type="InterPro" id="IPR052967">
    <property type="entry name" value="Stress_Response_Assoc"/>
</dbReference>
<gene>
    <name evidence="2" type="ORF">HWI92_21265</name>
</gene>
<feature type="domain" description="DUF2382" evidence="1">
    <location>
        <begin position="159"/>
        <end position="269"/>
    </location>
</feature>
<evidence type="ECO:0000313" key="2">
    <source>
        <dbReference type="EMBL" id="QRR03262.1"/>
    </source>
</evidence>
<proteinExistence type="predicted"/>
<dbReference type="RefSeq" id="WP_204659032.1">
    <property type="nucleotide sequence ID" value="NZ_CP056775.1"/>
</dbReference>
<dbReference type="PANTHER" id="PTHR38463:SF1">
    <property type="entry name" value="STRESS RESPONSE PROTEIN YSNF"/>
    <property type="match status" value="1"/>
</dbReference>
<dbReference type="PANTHER" id="PTHR38463">
    <property type="entry name" value="STRESS RESPONSE PROTEIN YSNF"/>
    <property type="match status" value="1"/>
</dbReference>
<dbReference type="InterPro" id="IPR019060">
    <property type="entry name" value="DUF2382"/>
</dbReference>
<organism evidence="2 3">
    <name type="scientific">Dyadobacter sandarakinus</name>
    <dbReference type="NCBI Taxonomy" id="2747268"/>
    <lineage>
        <taxon>Bacteria</taxon>
        <taxon>Pseudomonadati</taxon>
        <taxon>Bacteroidota</taxon>
        <taxon>Cytophagia</taxon>
        <taxon>Cytophagales</taxon>
        <taxon>Spirosomataceae</taxon>
        <taxon>Dyadobacter</taxon>
    </lineage>
</organism>
<dbReference type="Proteomes" id="UP000612680">
    <property type="component" value="Chromosome"/>
</dbReference>
<accession>A0ABX7ICK1</accession>
<dbReference type="EMBL" id="CP056775">
    <property type="protein sequence ID" value="QRR03262.1"/>
    <property type="molecule type" value="Genomic_DNA"/>
</dbReference>
<keyword evidence="3" id="KW-1185">Reference proteome</keyword>
<evidence type="ECO:0000259" key="1">
    <source>
        <dbReference type="Pfam" id="PF09557"/>
    </source>
</evidence>